<name>A0A0C1C4T2_9BACT</name>
<protein>
    <submittedName>
        <fullName evidence="1">Uncharacterized protein</fullName>
    </submittedName>
</protein>
<evidence type="ECO:0000313" key="1">
    <source>
        <dbReference type="EMBL" id="KIA76185.1"/>
    </source>
</evidence>
<sequence>MKKFLRCLFLFCLIFNQLQSSLSDCSRSRGHTQNDLIPNFTLGVIPRSITDEA</sequence>
<dbReference type="Proteomes" id="UP000031307">
    <property type="component" value="Unassembled WGS sequence"/>
</dbReference>
<comment type="caution">
    <text evidence="1">The sequence shown here is derived from an EMBL/GenBank/DDBJ whole genome shotgun (WGS) entry which is preliminary data.</text>
</comment>
<dbReference type="AlphaFoldDB" id="A0A0C1C4T2"/>
<evidence type="ECO:0000313" key="2">
    <source>
        <dbReference type="Proteomes" id="UP000031307"/>
    </source>
</evidence>
<dbReference type="EMBL" id="JSAM01000129">
    <property type="protein sequence ID" value="KIA76185.1"/>
    <property type="molecule type" value="Genomic_DNA"/>
</dbReference>
<organism evidence="1 2">
    <name type="scientific">Parachlamydia acanthamoebae</name>
    <dbReference type="NCBI Taxonomy" id="83552"/>
    <lineage>
        <taxon>Bacteria</taxon>
        <taxon>Pseudomonadati</taxon>
        <taxon>Chlamydiota</taxon>
        <taxon>Chlamydiia</taxon>
        <taxon>Parachlamydiales</taxon>
        <taxon>Parachlamydiaceae</taxon>
        <taxon>Parachlamydia</taxon>
    </lineage>
</organism>
<accession>A0A0C1C4T2</accession>
<gene>
    <name evidence="1" type="ORF">DB43_AS00550</name>
</gene>
<reference evidence="1 2" key="1">
    <citation type="journal article" date="2014" name="Mol. Biol. Evol.">
        <title>Massive expansion of Ubiquitination-related gene families within the Chlamydiae.</title>
        <authorList>
            <person name="Domman D."/>
            <person name="Collingro A."/>
            <person name="Lagkouvardos I."/>
            <person name="Gehre L."/>
            <person name="Weinmaier T."/>
            <person name="Rattei T."/>
            <person name="Subtil A."/>
            <person name="Horn M."/>
        </authorList>
    </citation>
    <scope>NUCLEOTIDE SEQUENCE [LARGE SCALE GENOMIC DNA]</scope>
    <source>
        <strain evidence="1 2">OEW1</strain>
    </source>
</reference>
<feature type="non-terminal residue" evidence="1">
    <location>
        <position position="53"/>
    </location>
</feature>
<proteinExistence type="predicted"/>